<feature type="signal peptide" evidence="1">
    <location>
        <begin position="1"/>
        <end position="20"/>
    </location>
</feature>
<protein>
    <recommendedName>
        <fullName evidence="2">Fibronectin type-III domain-containing protein</fullName>
    </recommendedName>
</protein>
<dbReference type="Gene3D" id="1.20.1270.90">
    <property type="entry name" value="AF1782-like"/>
    <property type="match status" value="1"/>
</dbReference>
<organism evidence="3 4">
    <name type="scientific">Acetobacterium woodii (strain ATCC 29683 / DSM 1030 / JCM 2381 / KCTC 1655 / WB1)</name>
    <dbReference type="NCBI Taxonomy" id="931626"/>
    <lineage>
        <taxon>Bacteria</taxon>
        <taxon>Bacillati</taxon>
        <taxon>Bacillota</taxon>
        <taxon>Clostridia</taxon>
        <taxon>Eubacteriales</taxon>
        <taxon>Eubacteriaceae</taxon>
        <taxon>Acetobacterium</taxon>
    </lineage>
</organism>
<dbReference type="InterPro" id="IPR006637">
    <property type="entry name" value="ChW"/>
</dbReference>
<evidence type="ECO:0000256" key="1">
    <source>
        <dbReference type="SAM" id="SignalP"/>
    </source>
</evidence>
<evidence type="ECO:0000259" key="2">
    <source>
        <dbReference type="PROSITE" id="PS50853"/>
    </source>
</evidence>
<evidence type="ECO:0000313" key="3">
    <source>
        <dbReference type="EMBL" id="AFA49424.1"/>
    </source>
</evidence>
<dbReference type="Gene3D" id="2.60.40.10">
    <property type="entry name" value="Immunoglobulins"/>
    <property type="match status" value="1"/>
</dbReference>
<dbReference type="KEGG" id="awo:Awo_c26710"/>
<dbReference type="Pfam" id="PF02368">
    <property type="entry name" value="Big_2"/>
    <property type="match status" value="2"/>
</dbReference>
<feature type="chain" id="PRO_5038870956" description="Fibronectin type-III domain-containing protein" evidence="1">
    <location>
        <begin position="21"/>
        <end position="1266"/>
    </location>
</feature>
<dbReference type="OrthoDB" id="2744137at2"/>
<dbReference type="Pfam" id="PF07538">
    <property type="entry name" value="ChW"/>
    <property type="match status" value="3"/>
</dbReference>
<dbReference type="eggNOG" id="COG5492">
    <property type="taxonomic scope" value="Bacteria"/>
</dbReference>
<reference evidence="4" key="1">
    <citation type="submission" date="2011-07" db="EMBL/GenBank/DDBJ databases">
        <title>Complete genome sequence of Acetobacterium woodii.</title>
        <authorList>
            <person name="Poehlein A."/>
            <person name="Schmidt S."/>
            <person name="Kaster A.-K."/>
            <person name="Goenrich M."/>
            <person name="Vollmers J."/>
            <person name="Thuermer A."/>
            <person name="Gottschalk G."/>
            <person name="Thauer R.K."/>
            <person name="Daniel R."/>
            <person name="Mueller V."/>
        </authorList>
    </citation>
    <scope>NUCLEOTIDE SEQUENCE [LARGE SCALE GENOMIC DNA]</scope>
    <source>
        <strain evidence="4">ATCC 29683 / DSM 1030 / JCM 2381 / KCTC 1655 / WB1</strain>
    </source>
</reference>
<sequence length="1266" mass="133504">MRKSYIVILMTILLMGTVLTANVFAAAKDDQTNGAKAAIGLSTISASQSVDVTYHTHVQNQGWEPIWVTDGAAAGTVGQSLRLEGIEIKLNGDLPEGAKIEYRTHVQNQGWEKYWICDGYASGSQGMGLRLEGIQIRLVNMPEYSVQYRTHVQNQGWEKSWAKDGETSGTEGQGLRLEGIQIRIVREDADLSAYKKVLATAKSCVKVDYSTYSWNVLQTAIADNVVTVSNTQEEVDAATQAIQAAYDGLETEAQAMVYDQAGTFGPNSGVEIINKDVMVKADGVILQNFHIKGNLIITEEVGQGNVTLNNITVDGETYVRGGGQNSIHINGGDYKNIIVQETSSGKVRIVATNAKGLAVIIAEDANGEDLILEGHFESVQVNAPQMNISTQGTTVIDKMVIAKDAAGSSVNLDQNSRIEKMVLNGKTAVKGQGRIVHADVNADHITYEKAPDNQTIGGNVKVPPTAPPVSVTGITVSSVNDETTLEKGSTLQMNAIVTPEDATNNKVIWSVANGTGMASISSTGLLTAVKVGTVTVKATARDGSEKNGTKLITITEIQAGTIATTSTITAGAVNPIITITLTNDTFTSKVTAIGNWDNAMGATGLSIAAITKDSNQQVTIKMTGTSKSGIIKLSAKAAALTKGLASNTLSIEGASVLVTNIMVTTPGNVTTVDRGKTLQMAVAVLPATATNKNITWSVITGTGTATIDSSGILVPTTAGSITVKATAQDGSEKYGTITITIQEPVTTTIATASHIANGETNPGIVVTLMNDTFTASADSLSNWDIKSGETGLTVDAASKTSGSQVTFYTKGTAKFGELTLKAKAGALTKGLASNVLSIKIAGISDFAETEKTDKTVSFSWTAATGATTVKLQQSLKGANSWTDSNTEVLSGISTHATVTELSPATAYDFRLVVVGGTYSGFSNVLENIITKETVIVRSDNDVLQDAGNTGGTALDYNFVGATKVLKIDAKNKNLPYYPKSGSTPPSDENWLGLLIPVPMGVDTTKVTATMNTNNCSDLFLADGNYIEYIPVKGADLTDGKATYTWTINWGSGYAPETITINLINVAGLETLADTYITQVIKTNELSKSGGAYATSFTWRSSKGVGKQNVTTSGSYNYYEDGAYLRFQIGKVETDGSVTVMKFSDVLETGSAENDTVGGMTLQTGTGTVCDMDGSSRERADWGLSGYEGYKTNLPNDGNYLFYGLIQNATVGTKTVGFASGDERSVNLTLTPKTGLVAGSYRLIIETVHQGFENDGNSNSIAYDFTV</sequence>
<dbReference type="STRING" id="931626.Awo_c26710"/>
<proteinExistence type="predicted"/>
<dbReference type="SMART" id="SM00728">
    <property type="entry name" value="ChW"/>
    <property type="match status" value="3"/>
</dbReference>
<dbReference type="InterPro" id="IPR003343">
    <property type="entry name" value="Big_2"/>
</dbReference>
<feature type="domain" description="Fibronectin type-III" evidence="2">
    <location>
        <begin position="842"/>
        <end position="933"/>
    </location>
</feature>
<dbReference type="SUPFAM" id="SSF49265">
    <property type="entry name" value="Fibronectin type III"/>
    <property type="match status" value="1"/>
</dbReference>
<accession>H6LFD7</accession>
<name>H6LFD7_ACEWD</name>
<dbReference type="InterPro" id="IPR003961">
    <property type="entry name" value="FN3_dom"/>
</dbReference>
<dbReference type="SUPFAM" id="SSF49373">
    <property type="entry name" value="Invasin/intimin cell-adhesion fragments"/>
    <property type="match status" value="2"/>
</dbReference>
<reference evidence="3 4" key="2">
    <citation type="journal article" date="2012" name="PLoS ONE">
        <title>An ancient pathway combining carbon dioxide fixation with the generation and utilization of a sodium ion gradient for ATP synthesis.</title>
        <authorList>
            <person name="Poehlein A."/>
            <person name="Schmidt S."/>
            <person name="Kaster A.K."/>
            <person name="Goenrich M."/>
            <person name="Vollmers J."/>
            <person name="Thurmer A."/>
            <person name="Bertsch J."/>
            <person name="Schuchmann K."/>
            <person name="Voigt B."/>
            <person name="Hecker M."/>
            <person name="Daniel R."/>
            <person name="Thauer R.K."/>
            <person name="Gottschalk G."/>
            <person name="Muller V."/>
        </authorList>
    </citation>
    <scope>NUCLEOTIDE SEQUENCE [LARGE SCALE GENOMIC DNA]</scope>
    <source>
        <strain evidence="4">ATCC 29683 / DSM 1030 / JCM 2381 / KCTC 1655 / WB1</strain>
    </source>
</reference>
<dbReference type="InterPro" id="IPR013783">
    <property type="entry name" value="Ig-like_fold"/>
</dbReference>
<dbReference type="InterPro" id="IPR036116">
    <property type="entry name" value="FN3_sf"/>
</dbReference>
<dbReference type="InterPro" id="IPR008964">
    <property type="entry name" value="Invasin/intimin_cell_adhesion"/>
</dbReference>
<keyword evidence="4" id="KW-1185">Reference proteome</keyword>
<dbReference type="AlphaFoldDB" id="H6LFD7"/>
<dbReference type="PROSITE" id="PS50853">
    <property type="entry name" value="FN3"/>
    <property type="match status" value="1"/>
</dbReference>
<dbReference type="Gene3D" id="2.60.40.1080">
    <property type="match status" value="2"/>
</dbReference>
<gene>
    <name evidence="3" type="ordered locus">Awo_c26710</name>
</gene>
<dbReference type="SMART" id="SM00635">
    <property type="entry name" value="BID_2"/>
    <property type="match status" value="2"/>
</dbReference>
<dbReference type="Proteomes" id="UP000007177">
    <property type="component" value="Chromosome"/>
</dbReference>
<keyword evidence="1" id="KW-0732">Signal</keyword>
<dbReference type="CDD" id="cd00063">
    <property type="entry name" value="FN3"/>
    <property type="match status" value="1"/>
</dbReference>
<dbReference type="HOGENOM" id="CLU_264340_0_0_9"/>
<dbReference type="EMBL" id="CP002987">
    <property type="protein sequence ID" value="AFA49424.1"/>
    <property type="molecule type" value="Genomic_DNA"/>
</dbReference>
<evidence type="ECO:0000313" key="4">
    <source>
        <dbReference type="Proteomes" id="UP000007177"/>
    </source>
</evidence>
<dbReference type="RefSeq" id="WP_014357024.1">
    <property type="nucleotide sequence ID" value="NC_016894.1"/>
</dbReference>